<reference evidence="2 3" key="1">
    <citation type="submission" date="2018-10" db="EMBL/GenBank/DDBJ databases">
        <title>Genomic Encyclopedia of Type Strains, Phase IV (KMG-IV): sequencing the most valuable type-strain genomes for metagenomic binning, comparative biology and taxonomic classification.</title>
        <authorList>
            <person name="Goeker M."/>
        </authorList>
    </citation>
    <scope>NUCLEOTIDE SEQUENCE [LARGE SCALE GENOMIC DNA]</scope>
    <source>
        <strain evidence="2 3">DSM 12769</strain>
    </source>
</reference>
<protein>
    <submittedName>
        <fullName evidence="2">Uncharacterized protein (TIGR00369 family)</fullName>
    </submittedName>
</protein>
<dbReference type="Proteomes" id="UP000275461">
    <property type="component" value="Unassembled WGS sequence"/>
</dbReference>
<keyword evidence="3" id="KW-1185">Reference proteome</keyword>
<dbReference type="SUPFAM" id="SSF54637">
    <property type="entry name" value="Thioesterase/thiol ester dehydrase-isomerase"/>
    <property type="match status" value="1"/>
</dbReference>
<dbReference type="InterPro" id="IPR006683">
    <property type="entry name" value="Thioestr_dom"/>
</dbReference>
<dbReference type="InterPro" id="IPR029069">
    <property type="entry name" value="HotDog_dom_sf"/>
</dbReference>
<name>A0A498C8Q1_9GAMM</name>
<evidence type="ECO:0000259" key="1">
    <source>
        <dbReference type="Pfam" id="PF03061"/>
    </source>
</evidence>
<evidence type="ECO:0000313" key="3">
    <source>
        <dbReference type="Proteomes" id="UP000275461"/>
    </source>
</evidence>
<comment type="caution">
    <text evidence="2">The sequence shown here is derived from an EMBL/GenBank/DDBJ whole genome shotgun (WGS) entry which is preliminary data.</text>
</comment>
<dbReference type="Gene3D" id="3.10.129.10">
    <property type="entry name" value="Hotdog Thioesterase"/>
    <property type="match status" value="1"/>
</dbReference>
<dbReference type="CDD" id="cd03443">
    <property type="entry name" value="PaaI_thioesterase"/>
    <property type="match status" value="1"/>
</dbReference>
<feature type="domain" description="Thioesterase" evidence="1">
    <location>
        <begin position="56"/>
        <end position="130"/>
    </location>
</feature>
<evidence type="ECO:0000313" key="2">
    <source>
        <dbReference type="EMBL" id="RLK48651.1"/>
    </source>
</evidence>
<sequence length="152" mass="16690">MSAEPIESRFRALQAAIEQWPYAALIGMQPLLHDEGLQFRLAYREELIGNPALPAIHGGVLGGFMELSAQAQILWEADCQLAALPRVVDFSIDYLRPGRPEDVMGDCRVWRQGQRVANIAVAAWQGDPDRIIATARGHFLMPEAEAGAVGAR</sequence>
<dbReference type="AlphaFoldDB" id="A0A498C8Q1"/>
<gene>
    <name evidence="2" type="ORF">DFR31_1762</name>
</gene>
<organism evidence="2 3">
    <name type="scientific">Alkalispirillum mobile</name>
    <dbReference type="NCBI Taxonomy" id="85925"/>
    <lineage>
        <taxon>Bacteria</taxon>
        <taxon>Pseudomonadati</taxon>
        <taxon>Pseudomonadota</taxon>
        <taxon>Gammaproteobacteria</taxon>
        <taxon>Chromatiales</taxon>
        <taxon>Ectothiorhodospiraceae</taxon>
        <taxon>Alkalispirillum</taxon>
    </lineage>
</organism>
<proteinExistence type="predicted"/>
<dbReference type="EMBL" id="RCDA01000002">
    <property type="protein sequence ID" value="RLK48651.1"/>
    <property type="molecule type" value="Genomic_DNA"/>
</dbReference>
<accession>A0A498C8Q1</accession>
<dbReference type="GO" id="GO:0016790">
    <property type="term" value="F:thiolester hydrolase activity"/>
    <property type="evidence" value="ECO:0007669"/>
    <property type="project" value="UniProtKB-ARBA"/>
</dbReference>
<dbReference type="Pfam" id="PF03061">
    <property type="entry name" value="4HBT"/>
    <property type="match status" value="1"/>
</dbReference>
<dbReference type="RefSeq" id="WP_245971138.1">
    <property type="nucleotide sequence ID" value="NZ_RCDA01000002.1"/>
</dbReference>